<dbReference type="Pfam" id="PF14510">
    <property type="entry name" value="ABC_trans_N"/>
    <property type="match status" value="1"/>
</dbReference>
<dbReference type="PANTHER" id="PTHR48040:SF60">
    <property type="entry name" value="ABC TRANSPORTER DOMAIN-CONTAINING PROTEIN"/>
    <property type="match status" value="1"/>
</dbReference>
<evidence type="ECO:0000313" key="4">
    <source>
        <dbReference type="Proteomes" id="UP000827721"/>
    </source>
</evidence>
<accession>A0ABQ8HA75</accession>
<dbReference type="EMBL" id="JAFEMO010000012">
    <property type="protein sequence ID" value="KAH7553398.1"/>
    <property type="molecule type" value="Genomic_DNA"/>
</dbReference>
<evidence type="ECO:0000259" key="2">
    <source>
        <dbReference type="Pfam" id="PF14510"/>
    </source>
</evidence>
<reference evidence="3 4" key="1">
    <citation type="submission" date="2021-02" db="EMBL/GenBank/DDBJ databases">
        <title>Plant Genome Project.</title>
        <authorList>
            <person name="Zhang R.-G."/>
        </authorList>
    </citation>
    <scope>NUCLEOTIDE SEQUENCE [LARGE SCALE GENOMIC DNA]</scope>
    <source>
        <tissue evidence="3">Leaves</tissue>
    </source>
</reference>
<feature type="region of interest" description="Disordered" evidence="1">
    <location>
        <begin position="132"/>
        <end position="153"/>
    </location>
</feature>
<gene>
    <name evidence="3" type="ORF">JRO89_XS12G0007300</name>
</gene>
<name>A0ABQ8HA75_9ROSI</name>
<feature type="compositionally biased region" description="Low complexity" evidence="1">
    <location>
        <begin position="132"/>
        <end position="147"/>
    </location>
</feature>
<proteinExistence type="predicted"/>
<organism evidence="3 4">
    <name type="scientific">Xanthoceras sorbifolium</name>
    <dbReference type="NCBI Taxonomy" id="99658"/>
    <lineage>
        <taxon>Eukaryota</taxon>
        <taxon>Viridiplantae</taxon>
        <taxon>Streptophyta</taxon>
        <taxon>Embryophyta</taxon>
        <taxon>Tracheophyta</taxon>
        <taxon>Spermatophyta</taxon>
        <taxon>Magnoliopsida</taxon>
        <taxon>eudicotyledons</taxon>
        <taxon>Gunneridae</taxon>
        <taxon>Pentapetalae</taxon>
        <taxon>rosids</taxon>
        <taxon>malvids</taxon>
        <taxon>Sapindales</taxon>
        <taxon>Sapindaceae</taxon>
        <taxon>Xanthoceroideae</taxon>
        <taxon>Xanthoceras</taxon>
    </lineage>
</organism>
<evidence type="ECO:0000256" key="1">
    <source>
        <dbReference type="SAM" id="MobiDB-lite"/>
    </source>
</evidence>
<keyword evidence="4" id="KW-1185">Reference proteome</keyword>
<sequence length="153" mass="17038">MELAVWGVQQEREAERRGGATVGDHRTAADVRQAEKVVLRQVLDNGKVVHGEVDVTNLGMQDKKQLMESILKVVEEDNEKFLRRLRDRTDRVGIEIPKIEVRYEHLSVEGDVHVACRALPTLINVYILSGFSSSSSCSPMASSSSTSKGDNQF</sequence>
<dbReference type="PANTHER" id="PTHR48040">
    <property type="entry name" value="PLEIOTROPIC DRUG RESISTANCE PROTEIN 1-LIKE ISOFORM X1"/>
    <property type="match status" value="1"/>
</dbReference>
<dbReference type="Proteomes" id="UP000827721">
    <property type="component" value="Unassembled WGS sequence"/>
</dbReference>
<comment type="caution">
    <text evidence="3">The sequence shown here is derived from an EMBL/GenBank/DDBJ whole genome shotgun (WGS) entry which is preliminary data.</text>
</comment>
<evidence type="ECO:0000313" key="3">
    <source>
        <dbReference type="EMBL" id="KAH7553398.1"/>
    </source>
</evidence>
<feature type="domain" description="Pleiotropic ABC efflux transporter N-terminal" evidence="2">
    <location>
        <begin position="75"/>
        <end position="125"/>
    </location>
</feature>
<dbReference type="InterPro" id="IPR029481">
    <property type="entry name" value="ABC_trans_N"/>
</dbReference>
<protein>
    <recommendedName>
        <fullName evidence="2">Pleiotropic ABC efflux transporter N-terminal domain-containing protein</fullName>
    </recommendedName>
</protein>